<gene>
    <name evidence="1" type="ORF">B7C51_08300</name>
</gene>
<evidence type="ECO:0000313" key="1">
    <source>
        <dbReference type="EMBL" id="ARF67828.1"/>
    </source>
</evidence>
<dbReference type="RefSeq" id="WP_077996054.1">
    <property type="nucleotide sequence ID" value="NZ_CP019794.1"/>
</dbReference>
<dbReference type="GeneID" id="64220409"/>
<dbReference type="EMBL" id="CP020557">
    <property type="protein sequence ID" value="ARF67828.1"/>
    <property type="molecule type" value="Genomic_DNA"/>
</dbReference>
<protein>
    <submittedName>
        <fullName evidence="1">Uncharacterized protein</fullName>
    </submittedName>
</protein>
<proteinExistence type="predicted"/>
<dbReference type="InterPro" id="IPR027635">
    <property type="entry name" value="Lantibiotic2_lead_pep_dom"/>
</dbReference>
<accession>A0A1U9YM00</accession>
<organism evidence="1 2">
    <name type="scientific">Paenibacillus larvae subsp. pulvifaciens</name>
    <dbReference type="NCBI Taxonomy" id="1477"/>
    <lineage>
        <taxon>Bacteria</taxon>
        <taxon>Bacillati</taxon>
        <taxon>Bacillota</taxon>
        <taxon>Bacilli</taxon>
        <taxon>Bacillales</taxon>
        <taxon>Paenibacillaceae</taxon>
        <taxon>Paenibacillus</taxon>
    </lineage>
</organism>
<name>A0A1U9YM00_9BACL</name>
<dbReference type="Proteomes" id="UP000192727">
    <property type="component" value="Chromosome"/>
</dbReference>
<dbReference type="GO" id="GO:0042742">
    <property type="term" value="P:defense response to bacterium"/>
    <property type="evidence" value="ECO:0007669"/>
    <property type="project" value="InterPro"/>
</dbReference>
<reference evidence="1 2" key="1">
    <citation type="submission" date="2017-03" db="EMBL/GenBank/DDBJ databases">
        <title>Paenibacillus larvae genome sequencing.</title>
        <authorList>
            <person name="Dingman D.W."/>
        </authorList>
    </citation>
    <scope>NUCLEOTIDE SEQUENCE [LARGE SCALE GENOMIC DNA]</scope>
    <source>
        <strain evidence="1 2">SAG 10367</strain>
    </source>
</reference>
<dbReference type="AlphaFoldDB" id="A0A1U9YM00"/>
<dbReference type="NCBIfam" id="TIGR03898">
    <property type="entry name" value="lanti_MRSA_kill"/>
    <property type="match status" value="1"/>
</dbReference>
<evidence type="ECO:0000313" key="2">
    <source>
        <dbReference type="Proteomes" id="UP000192727"/>
    </source>
</evidence>
<sequence>MNNELIVQAWKNPQIRSNFANLPVHPAGEALVPFDLNLGDVQAETTPATPWIIASSEPCGYVASTIIISVTSC</sequence>